<dbReference type="Proteomes" id="UP001500556">
    <property type="component" value="Unassembled WGS sequence"/>
</dbReference>
<proteinExistence type="predicted"/>
<sequence length="326" mass="33906">MRPLTERVAVEGGELTVHHLSRAPEDAPTVVALHSISSNALAWVPVAEALAGRATVLAPDMRGRAESAGLRSTGLADHVADVHGVVAHFGLDRPVLAGHDMGAFVAALAAATHPQEVGGVVLVDGGLAFPSPGSFDVDEVLHSIIGPAMDRLSMTFEDEDAYLDHWRAHPALGPHLSGPQGAALAAYLLHDLAGPRGAMQSTSSLECVRADWADLMSDPATLSAVHTLQCPARLLHAARGPLGQPEGLYTRGRVDAAHLHADVVATELASDHYGLLLDDASVAAVATAVLDVSLPPGTRTPVDAPVETVPRSGRAIHTPVKSRHVM</sequence>
<reference evidence="3" key="1">
    <citation type="journal article" date="2019" name="Int. J. Syst. Evol. Microbiol.">
        <title>The Global Catalogue of Microorganisms (GCM) 10K type strain sequencing project: providing services to taxonomists for standard genome sequencing and annotation.</title>
        <authorList>
            <consortium name="The Broad Institute Genomics Platform"/>
            <consortium name="The Broad Institute Genome Sequencing Center for Infectious Disease"/>
            <person name="Wu L."/>
            <person name="Ma J."/>
        </authorList>
    </citation>
    <scope>NUCLEOTIDE SEQUENCE [LARGE SCALE GENOMIC DNA]</scope>
    <source>
        <strain evidence="3">JCM 18961</strain>
    </source>
</reference>
<protein>
    <recommendedName>
        <fullName evidence="1">AB hydrolase-1 domain-containing protein</fullName>
    </recommendedName>
</protein>
<dbReference type="InterPro" id="IPR029058">
    <property type="entry name" value="AB_hydrolase_fold"/>
</dbReference>
<dbReference type="PANTHER" id="PTHR43798:SF33">
    <property type="entry name" value="HYDROLASE, PUTATIVE (AFU_ORTHOLOGUE AFUA_2G14860)-RELATED"/>
    <property type="match status" value="1"/>
</dbReference>
<dbReference type="InterPro" id="IPR000073">
    <property type="entry name" value="AB_hydrolase_1"/>
</dbReference>
<evidence type="ECO:0000313" key="3">
    <source>
        <dbReference type="Proteomes" id="UP001500556"/>
    </source>
</evidence>
<evidence type="ECO:0000259" key="1">
    <source>
        <dbReference type="Pfam" id="PF00561"/>
    </source>
</evidence>
<dbReference type="Pfam" id="PF00561">
    <property type="entry name" value="Abhydrolase_1"/>
    <property type="match status" value="1"/>
</dbReference>
<dbReference type="PANTHER" id="PTHR43798">
    <property type="entry name" value="MONOACYLGLYCEROL LIPASE"/>
    <property type="match status" value="1"/>
</dbReference>
<dbReference type="EMBL" id="BAABLO010000012">
    <property type="protein sequence ID" value="GAA4730118.1"/>
    <property type="molecule type" value="Genomic_DNA"/>
</dbReference>
<comment type="caution">
    <text evidence="2">The sequence shown here is derived from an EMBL/GenBank/DDBJ whole genome shotgun (WGS) entry which is preliminary data.</text>
</comment>
<accession>A0ABP8YHA4</accession>
<dbReference type="Gene3D" id="3.40.50.1820">
    <property type="entry name" value="alpha/beta hydrolase"/>
    <property type="match status" value="1"/>
</dbReference>
<gene>
    <name evidence="2" type="ORF">GCM10025782_31430</name>
</gene>
<dbReference type="SUPFAM" id="SSF53474">
    <property type="entry name" value="alpha/beta-Hydrolases"/>
    <property type="match status" value="1"/>
</dbReference>
<feature type="domain" description="AB hydrolase-1" evidence="1">
    <location>
        <begin position="28"/>
        <end position="129"/>
    </location>
</feature>
<evidence type="ECO:0000313" key="2">
    <source>
        <dbReference type="EMBL" id="GAA4730118.1"/>
    </source>
</evidence>
<keyword evidence="3" id="KW-1185">Reference proteome</keyword>
<dbReference type="InterPro" id="IPR050266">
    <property type="entry name" value="AB_hydrolase_sf"/>
</dbReference>
<organism evidence="2 3">
    <name type="scientific">Pedococcus ginsenosidimutans</name>
    <dbReference type="NCBI Taxonomy" id="490570"/>
    <lineage>
        <taxon>Bacteria</taxon>
        <taxon>Bacillati</taxon>
        <taxon>Actinomycetota</taxon>
        <taxon>Actinomycetes</taxon>
        <taxon>Micrococcales</taxon>
        <taxon>Intrasporangiaceae</taxon>
        <taxon>Pedococcus</taxon>
    </lineage>
</organism>
<name>A0ABP8YHA4_9MICO</name>
<dbReference type="RefSeq" id="WP_345504770.1">
    <property type="nucleotide sequence ID" value="NZ_BAABLO010000012.1"/>
</dbReference>